<dbReference type="Gene3D" id="1.10.1170.10">
    <property type="entry name" value="Inhibitor Of Apoptosis Protein (2mihbC-IAP-1), Chain A"/>
    <property type="match status" value="1"/>
</dbReference>
<feature type="region of interest" description="Disordered" evidence="1">
    <location>
        <begin position="383"/>
        <end position="405"/>
    </location>
</feature>
<dbReference type="HOGENOM" id="CLU_048774_0_0_1"/>
<accession>B6GX11</accession>
<evidence type="ECO:0000313" key="2">
    <source>
        <dbReference type="EMBL" id="CAP80018.1"/>
    </source>
</evidence>
<dbReference type="VEuPathDB" id="FungiDB:PCH_Pc12g03910"/>
<sequence length="453" mass="49925">MVTDFTSLRYGIKLVTRHIQHSVGPVSVSQESDRPEPKLSKPWRPYESNTEAIFKLLFTLVTGILPRNGFRGRVTVTGIACFGTGFEKESLCASGETNFDPSCTTRRSCTKPLYTNQAEMSSQHPDARGGWKPKPLSALRRPSSLLKSANPSAPPNRTTPHSNDEPLHQIPITYSTIAARALSFHRQVLTDVTPLQLAQNGLYCKPSRSGGSACCFACGSTILLYTLQDNPIEEMQQLHLANCIWQIICRDLKPTFERPNMVTPLDTASPSQRPPPESAPASILPDEPSTMNIDTAPEQSTTIPEPGPQQPQPTCSSEVSQPPQPLCSTPPVTSTPDQQPTYASVLQRPKLCLPQPTPNTYQSLPSPKRTLTIEDLYRRFHNKPSPFQLNKKTSKSSASRARNKKASASQSLARFLISALPAFSRLLAEMQPAADDCWRSYRGTHYSRAMKAA</sequence>
<dbReference type="EMBL" id="AM920427">
    <property type="protein sequence ID" value="CAP80018.1"/>
    <property type="molecule type" value="Genomic_DNA"/>
</dbReference>
<feature type="compositionally biased region" description="Polar residues" evidence="1">
    <location>
        <begin position="289"/>
        <end position="303"/>
    </location>
</feature>
<name>B6GX11_PENRW</name>
<reference evidence="2 3" key="1">
    <citation type="journal article" date="2008" name="Nat. Biotechnol.">
        <title>Genome sequencing and analysis of the filamentous fungus Penicillium chrysogenum.</title>
        <authorList>
            <person name="van den Berg M.A."/>
            <person name="Albang R."/>
            <person name="Albermann K."/>
            <person name="Badger J.H."/>
            <person name="Daran J.-M."/>
            <person name="Driessen A.J.M."/>
            <person name="Garcia-Estrada C."/>
            <person name="Fedorova N.D."/>
            <person name="Harris D.M."/>
            <person name="Heijne W.H.M."/>
            <person name="Joardar V.S."/>
            <person name="Kiel J.A.K.W."/>
            <person name="Kovalchuk A."/>
            <person name="Martin J.F."/>
            <person name="Nierman W.C."/>
            <person name="Nijland J.G."/>
            <person name="Pronk J.T."/>
            <person name="Roubos J.A."/>
            <person name="van der Klei I.J."/>
            <person name="van Peij N.N.M.E."/>
            <person name="Veenhuis M."/>
            <person name="von Doehren H."/>
            <person name="Wagner C."/>
            <person name="Wortman J.R."/>
            <person name="Bovenberg R.A.L."/>
        </authorList>
    </citation>
    <scope>NUCLEOTIDE SEQUENCE [LARGE SCALE GENOMIC DNA]</scope>
    <source>
        <strain evidence="3">ATCC 28089 / DSM 1075 / NRRL 1951 / Wisconsin 54-1255</strain>
    </source>
</reference>
<evidence type="ECO:0000313" key="3">
    <source>
        <dbReference type="Proteomes" id="UP000000724"/>
    </source>
</evidence>
<feature type="region of interest" description="Disordered" evidence="1">
    <location>
        <begin position="260"/>
        <end position="341"/>
    </location>
</feature>
<dbReference type="OrthoDB" id="4367081at2759"/>
<protein>
    <submittedName>
        <fullName evidence="2">Uncharacterized protein</fullName>
    </submittedName>
</protein>
<gene>
    <name evidence="2" type="ORF">Pc12g03910</name>
    <name evidence="2" type="ORF">PCH_Pc12g03910</name>
</gene>
<evidence type="ECO:0000256" key="1">
    <source>
        <dbReference type="SAM" id="MobiDB-lite"/>
    </source>
</evidence>
<dbReference type="SUPFAM" id="SSF57924">
    <property type="entry name" value="Inhibitor of apoptosis (IAP) repeat"/>
    <property type="match status" value="1"/>
</dbReference>
<feature type="region of interest" description="Disordered" evidence="1">
    <location>
        <begin position="145"/>
        <end position="167"/>
    </location>
</feature>
<dbReference type="AlphaFoldDB" id="B6GX11"/>
<organism evidence="2 3">
    <name type="scientific">Penicillium rubens (strain ATCC 28089 / DSM 1075 / NRRL 1951 / Wisconsin 54-1255)</name>
    <name type="common">Penicillium chrysogenum</name>
    <dbReference type="NCBI Taxonomy" id="500485"/>
    <lineage>
        <taxon>Eukaryota</taxon>
        <taxon>Fungi</taxon>
        <taxon>Dikarya</taxon>
        <taxon>Ascomycota</taxon>
        <taxon>Pezizomycotina</taxon>
        <taxon>Eurotiomycetes</taxon>
        <taxon>Eurotiomycetidae</taxon>
        <taxon>Eurotiales</taxon>
        <taxon>Aspergillaceae</taxon>
        <taxon>Penicillium</taxon>
        <taxon>Penicillium chrysogenum species complex</taxon>
    </lineage>
</organism>
<proteinExistence type="predicted"/>
<dbReference type="Proteomes" id="UP000000724">
    <property type="component" value="Contig Pc00c12"/>
</dbReference>
<feature type="compositionally biased region" description="Polar residues" evidence="1">
    <location>
        <begin position="312"/>
        <end position="341"/>
    </location>
</feature>
<keyword evidence="3" id="KW-1185">Reference proteome</keyword>